<sequence>MIFYRELSSNDVENLKDIDRSEQIDLIYEMQHGEIVEVAVGHECPSWNQEQLTELKARFQFELNNGGKAYGAFDKELLVGFAVLAHQFRGENQDQLQVDLMYVSRNYRRQGIATRLMDELSREAKKRGAKSLYISSTETESAVNFYRSTGSVLTGEVDQELFEREPKDIHMIRKL</sequence>
<dbReference type="EC" id="2.3.1.-" evidence="4"/>
<evidence type="ECO:0000256" key="2">
    <source>
        <dbReference type="ARBA" id="ARBA00023315"/>
    </source>
</evidence>
<evidence type="ECO:0000256" key="1">
    <source>
        <dbReference type="ARBA" id="ARBA00022679"/>
    </source>
</evidence>
<comment type="caution">
    <text evidence="4">The sequence shown here is derived from an EMBL/GenBank/DDBJ whole genome shotgun (WGS) entry which is preliminary data.</text>
</comment>
<dbReference type="Gene3D" id="3.40.630.30">
    <property type="match status" value="1"/>
</dbReference>
<gene>
    <name evidence="4" type="ORF">ACFQ3W_09970</name>
</gene>
<protein>
    <submittedName>
        <fullName evidence="4">GNAT family N-acetyltransferase</fullName>
        <ecNumber evidence="4">2.3.1.-</ecNumber>
    </submittedName>
</protein>
<dbReference type="InterPro" id="IPR000182">
    <property type="entry name" value="GNAT_dom"/>
</dbReference>
<name>A0ABW3RWT2_9BACL</name>
<evidence type="ECO:0000313" key="5">
    <source>
        <dbReference type="Proteomes" id="UP001597262"/>
    </source>
</evidence>
<dbReference type="EMBL" id="JBHTLM010000006">
    <property type="protein sequence ID" value="MFD1176624.1"/>
    <property type="molecule type" value="Genomic_DNA"/>
</dbReference>
<feature type="domain" description="N-acetyltransferase" evidence="3">
    <location>
        <begin position="13"/>
        <end position="175"/>
    </location>
</feature>
<dbReference type="Proteomes" id="UP001597262">
    <property type="component" value="Unassembled WGS sequence"/>
</dbReference>
<reference evidence="5" key="1">
    <citation type="journal article" date="2019" name="Int. J. Syst. Evol. Microbiol.">
        <title>The Global Catalogue of Microorganisms (GCM) 10K type strain sequencing project: providing services to taxonomists for standard genome sequencing and annotation.</title>
        <authorList>
            <consortium name="The Broad Institute Genomics Platform"/>
            <consortium name="The Broad Institute Genome Sequencing Center for Infectious Disease"/>
            <person name="Wu L."/>
            <person name="Ma J."/>
        </authorList>
    </citation>
    <scope>NUCLEOTIDE SEQUENCE [LARGE SCALE GENOMIC DNA]</scope>
    <source>
        <strain evidence="5">CCUG 59189</strain>
    </source>
</reference>
<keyword evidence="1 4" id="KW-0808">Transferase</keyword>
<dbReference type="SUPFAM" id="SSF55729">
    <property type="entry name" value="Acyl-CoA N-acyltransferases (Nat)"/>
    <property type="match status" value="1"/>
</dbReference>
<dbReference type="InterPro" id="IPR050832">
    <property type="entry name" value="Bact_Acetyltransf"/>
</dbReference>
<accession>A0ABW3RWT2</accession>
<evidence type="ECO:0000313" key="4">
    <source>
        <dbReference type="EMBL" id="MFD1176624.1"/>
    </source>
</evidence>
<dbReference type="PROSITE" id="PS51186">
    <property type="entry name" value="GNAT"/>
    <property type="match status" value="1"/>
</dbReference>
<dbReference type="InterPro" id="IPR016181">
    <property type="entry name" value="Acyl_CoA_acyltransferase"/>
</dbReference>
<dbReference type="GO" id="GO:0016746">
    <property type="term" value="F:acyltransferase activity"/>
    <property type="evidence" value="ECO:0007669"/>
    <property type="project" value="UniProtKB-KW"/>
</dbReference>
<dbReference type="Pfam" id="PF00583">
    <property type="entry name" value="Acetyltransf_1"/>
    <property type="match status" value="1"/>
</dbReference>
<proteinExistence type="predicted"/>
<dbReference type="CDD" id="cd04301">
    <property type="entry name" value="NAT_SF"/>
    <property type="match status" value="1"/>
</dbReference>
<dbReference type="RefSeq" id="WP_379319078.1">
    <property type="nucleotide sequence ID" value="NZ_JBHTLM010000006.1"/>
</dbReference>
<evidence type="ECO:0000259" key="3">
    <source>
        <dbReference type="PROSITE" id="PS51186"/>
    </source>
</evidence>
<keyword evidence="5" id="KW-1185">Reference proteome</keyword>
<keyword evidence="2 4" id="KW-0012">Acyltransferase</keyword>
<organism evidence="4 5">
    <name type="scientific">Paenibacillus puldeungensis</name>
    <dbReference type="NCBI Taxonomy" id="696536"/>
    <lineage>
        <taxon>Bacteria</taxon>
        <taxon>Bacillati</taxon>
        <taxon>Bacillota</taxon>
        <taxon>Bacilli</taxon>
        <taxon>Bacillales</taxon>
        <taxon>Paenibacillaceae</taxon>
        <taxon>Paenibacillus</taxon>
    </lineage>
</organism>
<dbReference type="PANTHER" id="PTHR43877">
    <property type="entry name" value="AMINOALKYLPHOSPHONATE N-ACETYLTRANSFERASE-RELATED-RELATED"/>
    <property type="match status" value="1"/>
</dbReference>